<protein>
    <submittedName>
        <fullName evidence="2">Uncharacterized protein</fullName>
    </submittedName>
</protein>
<feature type="compositionally biased region" description="Polar residues" evidence="1">
    <location>
        <begin position="362"/>
        <end position="374"/>
    </location>
</feature>
<dbReference type="OrthoDB" id="5875932at2759"/>
<feature type="region of interest" description="Disordered" evidence="1">
    <location>
        <begin position="46"/>
        <end position="89"/>
    </location>
</feature>
<dbReference type="EMBL" id="AZBU02000004">
    <property type="protein sequence ID" value="TKR81602.1"/>
    <property type="molecule type" value="Genomic_DNA"/>
</dbReference>
<feature type="compositionally biased region" description="Polar residues" evidence="1">
    <location>
        <begin position="210"/>
        <end position="219"/>
    </location>
</feature>
<feature type="compositionally biased region" description="Low complexity" evidence="1">
    <location>
        <begin position="13"/>
        <end position="22"/>
    </location>
</feature>
<feature type="compositionally biased region" description="Polar residues" evidence="1">
    <location>
        <begin position="60"/>
        <end position="70"/>
    </location>
</feature>
<accession>A0A4U5NFX0</accession>
<evidence type="ECO:0000256" key="1">
    <source>
        <dbReference type="SAM" id="MobiDB-lite"/>
    </source>
</evidence>
<sequence length="416" mass="46381">MRSMSEPSSMRQTSLTSKTTLTRSSFSAFDPLRISQTSRFPMCIFTKRENVSSSKRPKGDQSNKSSTAQYPSAHDASQKPPPPSFFPVTASTSAPAYAANIPATTSLQSTHSKTCISELHKLAVVHQKLKISERQKKKSSLDAKKKQMEEAQKALGVLPNTTLMERLEKEKRDHQAPPQENSVRARSKIGDISFSLMGKKATGSMKDDTQFPNKNSMTNDPEELVEEGKDDLDAEPNSENFMYNNLEIQYTVHDMIRTLDKGNVQDATGDCLIPDGSEVPKWNPLIEVEALQKREGFDCLTLRRNTFVSATTCFRNDNDLMSAKTQKTAREKSTTVFLEAIRSLRQMRAEMEGEPSLPTLVTPKSETMSSGRTQRTAEDEDKKFSARGRRSPITAQSSQSKSRTKTSPLKKGHSVQ</sequence>
<reference evidence="2" key="2">
    <citation type="journal article" date="2015" name="Genome Biol.">
        <title>Comparative genomics of Steinernema reveals deeply conserved gene regulatory networks.</title>
        <authorList>
            <person name="Dillman A.R."/>
            <person name="Macchietto M."/>
            <person name="Porter C.F."/>
            <person name="Rogers A."/>
            <person name="Williams B."/>
            <person name="Antoshechkin I."/>
            <person name="Lee M.M."/>
            <person name="Goodwin Z."/>
            <person name="Lu X."/>
            <person name="Lewis E.E."/>
            <person name="Goodrich-Blair H."/>
            <person name="Stock S.P."/>
            <person name="Adams B.J."/>
            <person name="Sternberg P.W."/>
            <person name="Mortazavi A."/>
        </authorList>
    </citation>
    <scope>NUCLEOTIDE SEQUENCE [LARGE SCALE GENOMIC DNA]</scope>
    <source>
        <strain evidence="2">ALL</strain>
    </source>
</reference>
<feature type="compositionally biased region" description="Polar residues" evidence="1">
    <location>
        <begin position="1"/>
        <end position="12"/>
    </location>
</feature>
<comment type="caution">
    <text evidence="2">The sequence shown here is derived from an EMBL/GenBank/DDBJ whole genome shotgun (WGS) entry which is preliminary data.</text>
</comment>
<feature type="region of interest" description="Disordered" evidence="1">
    <location>
        <begin position="1"/>
        <end position="22"/>
    </location>
</feature>
<gene>
    <name evidence="2" type="ORF">L596_015447</name>
</gene>
<name>A0A4U5NFX0_STECR</name>
<feature type="region of interest" description="Disordered" evidence="1">
    <location>
        <begin position="202"/>
        <end position="222"/>
    </location>
</feature>
<proteinExistence type="predicted"/>
<reference evidence="2" key="1">
    <citation type="submission" date="2013-11" db="EMBL/GenBank/DDBJ databases">
        <authorList>
            <person name="Sternberg P."/>
            <person name="Dillman A."/>
            <person name="Macchietto M."/>
        </authorList>
    </citation>
    <scope>NUCLEOTIDE SEQUENCE</scope>
    <source>
        <strain evidence="2">ALL</strain>
    </source>
</reference>
<feature type="compositionally biased region" description="Basic and acidic residues" evidence="1">
    <location>
        <begin position="375"/>
        <end position="384"/>
    </location>
</feature>
<dbReference type="AlphaFoldDB" id="A0A4U5NFX0"/>
<evidence type="ECO:0000313" key="2">
    <source>
        <dbReference type="EMBL" id="TKR81602.1"/>
    </source>
</evidence>
<feature type="compositionally biased region" description="Basic residues" evidence="1">
    <location>
        <begin position="402"/>
        <end position="416"/>
    </location>
</feature>
<organism evidence="2">
    <name type="scientific">Steinernema carpocapsae</name>
    <name type="common">Entomopathogenic nematode</name>
    <dbReference type="NCBI Taxonomy" id="34508"/>
    <lineage>
        <taxon>Eukaryota</taxon>
        <taxon>Metazoa</taxon>
        <taxon>Ecdysozoa</taxon>
        <taxon>Nematoda</taxon>
        <taxon>Chromadorea</taxon>
        <taxon>Rhabditida</taxon>
        <taxon>Tylenchina</taxon>
        <taxon>Panagrolaimomorpha</taxon>
        <taxon>Strongyloidoidea</taxon>
        <taxon>Steinernematidae</taxon>
        <taxon>Steinernema</taxon>
    </lineage>
</organism>
<feature type="region of interest" description="Disordered" evidence="1">
    <location>
        <begin position="349"/>
        <end position="416"/>
    </location>
</feature>
<reference evidence="2" key="3">
    <citation type="journal article" date="2019" name="G3 (Bethesda)">
        <title>Hybrid Assembly of the Genome of the Entomopathogenic Nematode Steinernema carpocapsae Identifies the X-Chromosome.</title>
        <authorList>
            <person name="Serra L."/>
            <person name="Macchietto M."/>
            <person name="Macias-Munoz A."/>
            <person name="McGill C.J."/>
            <person name="Rodriguez I.M."/>
            <person name="Rodriguez B."/>
            <person name="Murad R."/>
            <person name="Mortazavi A."/>
        </authorList>
    </citation>
    <scope>NUCLEOTIDE SEQUENCE</scope>
    <source>
        <strain evidence="2">ALL</strain>
    </source>
</reference>